<reference evidence="5 6" key="1">
    <citation type="submission" date="2018-11" db="EMBL/GenBank/DDBJ databases">
        <title>Genome sequences of Brenneria nigrifluens and Brenneria rubrifaciens.</title>
        <authorList>
            <person name="Poret-Peterson A.T."/>
            <person name="McClean A.E."/>
            <person name="Kluepfel D.A."/>
        </authorList>
    </citation>
    <scope>NUCLEOTIDE SEQUENCE [LARGE SCALE GENOMIC DNA]</scope>
    <source>
        <strain evidence="5 6">6D370</strain>
    </source>
</reference>
<evidence type="ECO:0000256" key="2">
    <source>
        <dbReference type="ARBA" id="ARBA00022747"/>
    </source>
</evidence>
<keyword evidence="5" id="KW-0540">Nuclease</keyword>
<dbReference type="EMBL" id="CP034035">
    <property type="protein sequence ID" value="QCR10210.1"/>
    <property type="molecule type" value="Genomic_DNA"/>
</dbReference>
<dbReference type="InterPro" id="IPR000055">
    <property type="entry name" value="Restrct_endonuc_typeI_TRD"/>
</dbReference>
<dbReference type="KEGG" id="brb:EH207_18010"/>
<evidence type="ECO:0000259" key="4">
    <source>
        <dbReference type="Pfam" id="PF01420"/>
    </source>
</evidence>
<keyword evidence="5" id="KW-0378">Hydrolase</keyword>
<dbReference type="REBASE" id="312685">
    <property type="entry name" value="S.Bru6D370ORF18015P"/>
</dbReference>
<dbReference type="OrthoDB" id="9798929at2"/>
<dbReference type="SUPFAM" id="SSF116734">
    <property type="entry name" value="DNA methylase specificity domain"/>
    <property type="match status" value="2"/>
</dbReference>
<accession>A0A4P8QX75</accession>
<keyword evidence="2" id="KW-0680">Restriction system</keyword>
<dbReference type="InterPro" id="IPR044946">
    <property type="entry name" value="Restrct_endonuc_typeI_TRD_sf"/>
</dbReference>
<gene>
    <name evidence="5" type="ORF">EH207_18010</name>
</gene>
<dbReference type="AlphaFoldDB" id="A0A4P8QX75"/>
<evidence type="ECO:0000313" key="5">
    <source>
        <dbReference type="EMBL" id="QCR10210.1"/>
    </source>
</evidence>
<dbReference type="InterPro" id="IPR052021">
    <property type="entry name" value="Type-I_RS_S_subunit"/>
</dbReference>
<comment type="similarity">
    <text evidence="1">Belongs to the type-I restriction system S methylase family.</text>
</comment>
<name>A0A4P8QX75_9GAMM</name>
<evidence type="ECO:0000313" key="6">
    <source>
        <dbReference type="Proteomes" id="UP000299580"/>
    </source>
</evidence>
<dbReference type="GO" id="GO:0004519">
    <property type="term" value="F:endonuclease activity"/>
    <property type="evidence" value="ECO:0007669"/>
    <property type="project" value="UniProtKB-KW"/>
</dbReference>
<protein>
    <submittedName>
        <fullName evidence="5">Restriction endonuclease subunit S</fullName>
    </submittedName>
</protein>
<dbReference type="Pfam" id="PF01420">
    <property type="entry name" value="Methylase_S"/>
    <property type="match status" value="1"/>
</dbReference>
<dbReference type="Proteomes" id="UP000299580">
    <property type="component" value="Chromosome"/>
</dbReference>
<keyword evidence="6" id="KW-1185">Reference proteome</keyword>
<dbReference type="PANTHER" id="PTHR30408">
    <property type="entry name" value="TYPE-1 RESTRICTION ENZYME ECOKI SPECIFICITY PROTEIN"/>
    <property type="match status" value="1"/>
</dbReference>
<dbReference type="Gene3D" id="3.90.220.20">
    <property type="entry name" value="DNA methylase specificity domains"/>
    <property type="match status" value="2"/>
</dbReference>
<feature type="domain" description="Type I restriction modification DNA specificity" evidence="4">
    <location>
        <begin position="29"/>
        <end position="194"/>
    </location>
</feature>
<proteinExistence type="inferred from homology"/>
<sequence>MASKWVEVPLEQLKAQTKSAFAMGPFGSKIKAENFTTVGVPVIKGGNLNATYLDESDFDFLTQEKADELESAKARRLDIVITHRGTLGQVGLIPEDSKYEEYVVSQSQLKMSFDIKRVDPYFVYYFLKSPLGQSRLLSNASQVGVPAIAQALTSVRAIEIPIPENRSEQVRISSVLRSLDDKIDLNCGTNQTLEAMAQAIFKSWFVDFDPVKARITAIEQGEDPLRAAMRTISGKTDAELDQMPREHHDQLAATAALFPEAMEESELGEIPKGWEVVPASALIEFNPKEPLRKGTVAPYLDMASLPTSGSWAEPPVPREFGSGMRFRNGDALLARITPCLENGKSAFVQNLPDETVGWGSTEFIVMRSKNPVPREYAYLLVRHAAFREHAIRSMTGTSGRQRAQADAVAGFKVVSPSEISVWFAFSHLLDSCFKVIKCQSEAVEKLAELRDILLPQLISGELAAPSDLNDGESQ</sequence>
<dbReference type="CDD" id="cd17260">
    <property type="entry name" value="RMtype1_S_EcoEI-TRD1-CR1_like"/>
    <property type="match status" value="1"/>
</dbReference>
<keyword evidence="5" id="KW-0255">Endonuclease</keyword>
<keyword evidence="3" id="KW-0238">DNA-binding</keyword>
<evidence type="ECO:0000256" key="1">
    <source>
        <dbReference type="ARBA" id="ARBA00010923"/>
    </source>
</evidence>
<dbReference type="RefSeq" id="WP_137715198.1">
    <property type="nucleotide sequence ID" value="NZ_CP034035.1"/>
</dbReference>
<dbReference type="GO" id="GO:0003677">
    <property type="term" value="F:DNA binding"/>
    <property type="evidence" value="ECO:0007669"/>
    <property type="project" value="UniProtKB-KW"/>
</dbReference>
<dbReference type="PANTHER" id="PTHR30408:SF13">
    <property type="entry name" value="TYPE I RESTRICTION ENZYME HINDI SPECIFICITY SUBUNIT"/>
    <property type="match status" value="1"/>
</dbReference>
<dbReference type="GO" id="GO:0009307">
    <property type="term" value="P:DNA restriction-modification system"/>
    <property type="evidence" value="ECO:0007669"/>
    <property type="project" value="UniProtKB-KW"/>
</dbReference>
<organism evidence="5 6">
    <name type="scientific">Brenneria rubrifaciens</name>
    <dbReference type="NCBI Taxonomy" id="55213"/>
    <lineage>
        <taxon>Bacteria</taxon>
        <taxon>Pseudomonadati</taxon>
        <taxon>Pseudomonadota</taxon>
        <taxon>Gammaproteobacteria</taxon>
        <taxon>Enterobacterales</taxon>
        <taxon>Pectobacteriaceae</taxon>
        <taxon>Brenneria</taxon>
    </lineage>
</organism>
<evidence type="ECO:0000256" key="3">
    <source>
        <dbReference type="ARBA" id="ARBA00023125"/>
    </source>
</evidence>